<dbReference type="PANTHER" id="PTHR33529:SF7">
    <property type="entry name" value="LIPOPOLYSACCHARIDE EXPORT SYSTEM PERMEASE PROTEIN LPTF"/>
    <property type="match status" value="1"/>
</dbReference>
<evidence type="ECO:0000256" key="2">
    <source>
        <dbReference type="ARBA" id="ARBA00004429"/>
    </source>
</evidence>
<dbReference type="GO" id="GO:0015920">
    <property type="term" value="P:lipopolysaccharide transport"/>
    <property type="evidence" value="ECO:0007669"/>
    <property type="project" value="TreeGrafter"/>
</dbReference>
<evidence type="ECO:0000256" key="10">
    <source>
        <dbReference type="ARBA" id="ARBA00023136"/>
    </source>
</evidence>
<name>A0A110B4W3_HALHR</name>
<dbReference type="Proteomes" id="UP000218890">
    <property type="component" value="Chromosome"/>
</dbReference>
<evidence type="ECO:0000256" key="4">
    <source>
        <dbReference type="ARBA" id="ARBA00014213"/>
    </source>
</evidence>
<feature type="transmembrane region" description="Helical" evidence="12">
    <location>
        <begin position="288"/>
        <end position="309"/>
    </location>
</feature>
<evidence type="ECO:0000256" key="1">
    <source>
        <dbReference type="ARBA" id="ARBA00002265"/>
    </source>
</evidence>
<evidence type="ECO:0000313" key="14">
    <source>
        <dbReference type="Proteomes" id="UP000218890"/>
    </source>
</evidence>
<proteinExistence type="inferred from homology"/>
<keyword evidence="14" id="KW-1185">Reference proteome</keyword>
<dbReference type="InterPro" id="IPR030922">
    <property type="entry name" value="LptF"/>
</dbReference>
<reference evidence="13" key="1">
    <citation type="submission" date="2016-02" db="EMBL/GenBank/DDBJ databases">
        <title>Halorhodospira halochloris DSM-1059 complete genome, version 2.</title>
        <authorList>
            <person name="Tsukatani Y."/>
        </authorList>
    </citation>
    <scope>NUCLEOTIDE SEQUENCE</scope>
    <source>
        <strain evidence="13">DSM 1059</strain>
    </source>
</reference>
<protein>
    <recommendedName>
        <fullName evidence="4">Lipopolysaccharide export system permease protein LptF</fullName>
    </recommendedName>
</protein>
<dbReference type="GO" id="GO:0055085">
    <property type="term" value="P:transmembrane transport"/>
    <property type="evidence" value="ECO:0007669"/>
    <property type="project" value="InterPro"/>
</dbReference>
<evidence type="ECO:0000256" key="6">
    <source>
        <dbReference type="ARBA" id="ARBA00022475"/>
    </source>
</evidence>
<dbReference type="GO" id="GO:0043190">
    <property type="term" value="C:ATP-binding cassette (ABC) transporter complex"/>
    <property type="evidence" value="ECO:0007669"/>
    <property type="project" value="InterPro"/>
</dbReference>
<evidence type="ECO:0000256" key="9">
    <source>
        <dbReference type="ARBA" id="ARBA00022989"/>
    </source>
</evidence>
<dbReference type="AlphaFoldDB" id="A0A110B4W3"/>
<evidence type="ECO:0000256" key="12">
    <source>
        <dbReference type="SAM" id="Phobius"/>
    </source>
</evidence>
<dbReference type="PANTHER" id="PTHR33529">
    <property type="entry name" value="SLR0882 PROTEIN-RELATED"/>
    <property type="match status" value="1"/>
</dbReference>
<feature type="transmembrane region" description="Helical" evidence="12">
    <location>
        <begin position="83"/>
        <end position="104"/>
    </location>
</feature>
<keyword evidence="6" id="KW-1003">Cell membrane</keyword>
<evidence type="ECO:0000256" key="3">
    <source>
        <dbReference type="ARBA" id="ARBA00007725"/>
    </source>
</evidence>
<dbReference type="NCBIfam" id="TIGR04407">
    <property type="entry name" value="LptF_YjgP"/>
    <property type="match status" value="1"/>
</dbReference>
<comment type="similarity">
    <text evidence="3">Belongs to the LptF/LptG family.</text>
</comment>
<evidence type="ECO:0000256" key="7">
    <source>
        <dbReference type="ARBA" id="ARBA00022519"/>
    </source>
</evidence>
<gene>
    <name evidence="13" type="ORF">HH1059_04920</name>
</gene>
<keyword evidence="5" id="KW-0813">Transport</keyword>
<evidence type="ECO:0000256" key="8">
    <source>
        <dbReference type="ARBA" id="ARBA00022692"/>
    </source>
</evidence>
<keyword evidence="10 12" id="KW-0472">Membrane</keyword>
<comment type="function">
    <text evidence="1">Part of the ABC transporter complex LptBFG involved in the translocation of lipopolysaccharide (LPS) from the inner membrane to the outer membrane.</text>
</comment>
<feature type="transmembrane region" description="Helical" evidence="12">
    <location>
        <begin position="351"/>
        <end position="370"/>
    </location>
</feature>
<feature type="transmembrane region" description="Helical" evidence="12">
    <location>
        <begin position="125"/>
        <end position="145"/>
    </location>
</feature>
<dbReference type="EMBL" id="AP017372">
    <property type="protein sequence ID" value="BAU57175.2"/>
    <property type="molecule type" value="Genomic_DNA"/>
</dbReference>
<dbReference type="KEGG" id="hhk:HH1059_04920"/>
<keyword evidence="7" id="KW-0997">Cell inner membrane</keyword>
<feature type="transmembrane region" description="Helical" evidence="12">
    <location>
        <begin position="35"/>
        <end position="52"/>
    </location>
</feature>
<organism evidence="13 14">
    <name type="scientific">Halorhodospira halochloris</name>
    <name type="common">Ectothiorhodospira halochloris</name>
    <dbReference type="NCBI Taxonomy" id="1052"/>
    <lineage>
        <taxon>Bacteria</taxon>
        <taxon>Pseudomonadati</taxon>
        <taxon>Pseudomonadota</taxon>
        <taxon>Gammaproteobacteria</taxon>
        <taxon>Chromatiales</taxon>
        <taxon>Ectothiorhodospiraceae</taxon>
        <taxon>Halorhodospira</taxon>
    </lineage>
</organism>
<evidence type="ECO:0000313" key="13">
    <source>
        <dbReference type="EMBL" id="BAU57175.2"/>
    </source>
</evidence>
<accession>A0A110B4W3</accession>
<dbReference type="Pfam" id="PF03739">
    <property type="entry name" value="LptF_LptG"/>
    <property type="match status" value="1"/>
</dbReference>
<keyword evidence="9 12" id="KW-1133">Transmembrane helix</keyword>
<comment type="subcellular location">
    <subcellularLocation>
        <location evidence="2">Cell inner membrane</location>
        <topology evidence="2">Multi-pass membrane protein</topology>
    </subcellularLocation>
</comment>
<comment type="subunit">
    <text evidence="11">Component of the lipopolysaccharide transport and assembly complex. The LptBFG transporter is composed of two ATP-binding proteins (LptB) and two transmembrane proteins (LptF and LptG).</text>
</comment>
<evidence type="ECO:0000256" key="5">
    <source>
        <dbReference type="ARBA" id="ARBA00022448"/>
    </source>
</evidence>
<keyword evidence="8 12" id="KW-0812">Transmembrane</keyword>
<sequence length="386" mass="42146">MSLLYSVRKHAETDERGRVVALIFSIIDRYLFREAAAASFAVFLVLFVVLAANRSIDYLADAAGGEIPAEAVAVLMGLQVLRYLGVVVPAALFIGMVLAMGRLYRDSELPVLAACGVGPALITRGLAYLAVPVAVLVFVLSVYVAPWASYQADVYSEQAARDVDLGAFQAGQFVGGGDIGTLYAGDSAGEGELREVFVYVQDADREVIVRADRAVQDYRPETGDRYLVFGDGYRYDGKAGQRDWTVTRFERHGLLVDTREAVDVERDREGTATAELIGSDHLADIAEVHWRLSMPAMVIVLTVLAVPLAKAEPRDGRYGKLLSAVLVYVAYFQLLTTGHEWLEEGRTPAELGLLWVHVAALLAALAWTRYRFGGLWPVRRSGSLGN</sequence>
<evidence type="ECO:0000256" key="11">
    <source>
        <dbReference type="ARBA" id="ARBA00026081"/>
    </source>
</evidence>
<dbReference type="InterPro" id="IPR005495">
    <property type="entry name" value="LptG/LptF_permease"/>
</dbReference>
<feature type="transmembrane region" description="Helical" evidence="12">
    <location>
        <begin position="321"/>
        <end position="339"/>
    </location>
</feature>